<feature type="transmembrane region" description="Helical" evidence="1">
    <location>
        <begin position="232"/>
        <end position="253"/>
    </location>
</feature>
<keyword evidence="4" id="KW-1185">Reference proteome</keyword>
<keyword evidence="1" id="KW-0472">Membrane</keyword>
<evidence type="ECO:0000313" key="4">
    <source>
        <dbReference type="Proteomes" id="UP001597601"/>
    </source>
</evidence>
<comment type="caution">
    <text evidence="3">The sequence shown here is derived from an EMBL/GenBank/DDBJ whole genome shotgun (WGS) entry which is preliminary data.</text>
</comment>
<reference evidence="4" key="1">
    <citation type="journal article" date="2019" name="Int. J. Syst. Evol. Microbiol.">
        <title>The Global Catalogue of Microorganisms (GCM) 10K type strain sequencing project: providing services to taxonomists for standard genome sequencing and annotation.</title>
        <authorList>
            <consortium name="The Broad Institute Genomics Platform"/>
            <consortium name="The Broad Institute Genome Sequencing Center for Infectious Disease"/>
            <person name="Wu L."/>
            <person name="Ma J."/>
        </authorList>
    </citation>
    <scope>NUCLEOTIDE SEQUENCE [LARGE SCALE GENOMIC DNA]</scope>
    <source>
        <strain evidence="4">KCTC 52232</strain>
    </source>
</reference>
<evidence type="ECO:0000256" key="1">
    <source>
        <dbReference type="SAM" id="Phobius"/>
    </source>
</evidence>
<keyword evidence="1" id="KW-0812">Transmembrane</keyword>
<dbReference type="InterPro" id="IPR036680">
    <property type="entry name" value="SPOR-like_sf"/>
</dbReference>
<evidence type="ECO:0000259" key="2">
    <source>
        <dbReference type="Pfam" id="PF05036"/>
    </source>
</evidence>
<name>A0ABW5XKV4_9SPHI</name>
<feature type="domain" description="SPOR" evidence="2">
    <location>
        <begin position="421"/>
        <end position="471"/>
    </location>
</feature>
<dbReference type="InterPro" id="IPR007730">
    <property type="entry name" value="SPOR-like_dom"/>
</dbReference>
<organism evidence="3 4">
    <name type="scientific">Mucilaginibacter antarcticus</name>
    <dbReference type="NCBI Taxonomy" id="1855725"/>
    <lineage>
        <taxon>Bacteria</taxon>
        <taxon>Pseudomonadati</taxon>
        <taxon>Bacteroidota</taxon>
        <taxon>Sphingobacteriia</taxon>
        <taxon>Sphingobacteriales</taxon>
        <taxon>Sphingobacteriaceae</taxon>
        <taxon>Mucilaginibacter</taxon>
    </lineage>
</organism>
<dbReference type="Gene3D" id="3.30.70.1070">
    <property type="entry name" value="Sporulation related repeat"/>
    <property type="match status" value="1"/>
</dbReference>
<dbReference type="Pfam" id="PF05036">
    <property type="entry name" value="SPOR"/>
    <property type="match status" value="1"/>
</dbReference>
<protein>
    <submittedName>
        <fullName evidence="3">SPOR domain-containing protein</fullName>
    </submittedName>
</protein>
<dbReference type="Proteomes" id="UP001597601">
    <property type="component" value="Unassembled WGS sequence"/>
</dbReference>
<dbReference type="RefSeq" id="WP_377124548.1">
    <property type="nucleotide sequence ID" value="NZ_JBHUON010000005.1"/>
</dbReference>
<dbReference type="EMBL" id="JBHUON010000005">
    <property type="protein sequence ID" value="MFD2864230.1"/>
    <property type="molecule type" value="Genomic_DNA"/>
</dbReference>
<accession>A0ABW5XKV4</accession>
<proteinExistence type="predicted"/>
<gene>
    <name evidence="3" type="ORF">ACFSYC_05970</name>
</gene>
<sequence>MDVGFYLGELLMQQGEVSVPGLGYFVQVRGSGYYNDEERKFYPPYHQAQFDAQSIDDDALAEYIANKKNISVASARYFCEKYITNLKQQAIISEVQLGNLGWFYTELSQLTFKPADKIIDDTIFYGFEPVSINKDKVITPVEERPKVELNFPPKFTQTPPPVPETPRVDEPVFTDSAVGTYETTLPGQPSVADPDAATQFISNDSYQSAEPGISNEFFEPVEDEEEERKSPLLLITVIVLFIVFVGLAVFALYRFRPDTFAKVTFWKKEVIDTIVVKPKPVIAAKIDTTAIDTTVIDTTRFVDTAVNRVDTIVSTPASGSTKIKAITQPTIAQPAPTTKAVVVIKPAPTKVVTTTTAKKAPAFTPQAITKTTIITPPKASASINIVPMHPAKASVARTVSTKIRSSDATGTRRFEVYVSPACKDMAQANRLITKLKSRGLDPRMVTDGAGPLIHISIGHFKTAQEAKNFAIKSQESGKVLGDAYPNEIIPPLQ</sequence>
<keyword evidence="1" id="KW-1133">Transmembrane helix</keyword>
<evidence type="ECO:0000313" key="3">
    <source>
        <dbReference type="EMBL" id="MFD2864230.1"/>
    </source>
</evidence>